<dbReference type="PANTHER" id="PTHR24346">
    <property type="entry name" value="MAP/MICROTUBULE AFFINITY-REGULATING KINASE"/>
    <property type="match status" value="1"/>
</dbReference>
<evidence type="ECO:0000256" key="1">
    <source>
        <dbReference type="ARBA" id="ARBA00022527"/>
    </source>
</evidence>
<dbReference type="InterPro" id="IPR000719">
    <property type="entry name" value="Prot_kinase_dom"/>
</dbReference>
<dbReference type="GO" id="GO:0005737">
    <property type="term" value="C:cytoplasm"/>
    <property type="evidence" value="ECO:0007669"/>
    <property type="project" value="TreeGrafter"/>
</dbReference>
<dbReference type="SMART" id="SM00220">
    <property type="entry name" value="S_TKc"/>
    <property type="match status" value="1"/>
</dbReference>
<keyword evidence="4" id="KW-0418">Kinase</keyword>
<evidence type="ECO:0000256" key="5">
    <source>
        <dbReference type="ARBA" id="ARBA00022840"/>
    </source>
</evidence>
<dbReference type="Gene3D" id="1.10.510.10">
    <property type="entry name" value="Transferase(Phosphotransferase) domain 1"/>
    <property type="match status" value="1"/>
</dbReference>
<sequence length="154" mass="17832">MTTLDEVLSEEYSPLDRPVRVGNYLLGDVIGRGRSCIVRKAVRQTDKKYFALKILNRLAGSHGALIEQQFQQEVLALTKVRHENVVTFHEHLQTRHRFYMTLDLVPGILLSQYLRRRRGLPENEARFLSSQLVNALLHMHTLNVVHRYVVTCTP</sequence>
<dbReference type="EMBL" id="CAXITT010000088">
    <property type="protein sequence ID" value="CAL1531427.1"/>
    <property type="molecule type" value="Genomic_DNA"/>
</dbReference>
<proteinExistence type="predicted"/>
<dbReference type="GO" id="GO:0050321">
    <property type="term" value="F:tau-protein kinase activity"/>
    <property type="evidence" value="ECO:0007669"/>
    <property type="project" value="TreeGrafter"/>
</dbReference>
<evidence type="ECO:0000256" key="3">
    <source>
        <dbReference type="ARBA" id="ARBA00022741"/>
    </source>
</evidence>
<protein>
    <recommendedName>
        <fullName evidence="6">Protein kinase domain-containing protein</fullName>
    </recommendedName>
</protein>
<dbReference type="SUPFAM" id="SSF56112">
    <property type="entry name" value="Protein kinase-like (PK-like)"/>
    <property type="match status" value="1"/>
</dbReference>
<dbReference type="PROSITE" id="PS50011">
    <property type="entry name" value="PROTEIN_KINASE_DOM"/>
    <property type="match status" value="1"/>
</dbReference>
<evidence type="ECO:0000256" key="4">
    <source>
        <dbReference type="ARBA" id="ARBA00022777"/>
    </source>
</evidence>
<feature type="domain" description="Protein kinase" evidence="6">
    <location>
        <begin position="24"/>
        <end position="154"/>
    </location>
</feature>
<dbReference type="AlphaFoldDB" id="A0AAV2HCB3"/>
<dbReference type="GO" id="GO:0000226">
    <property type="term" value="P:microtubule cytoskeleton organization"/>
    <property type="evidence" value="ECO:0007669"/>
    <property type="project" value="TreeGrafter"/>
</dbReference>
<name>A0AAV2HCB3_LYMST</name>
<dbReference type="GO" id="GO:0005524">
    <property type="term" value="F:ATP binding"/>
    <property type="evidence" value="ECO:0007669"/>
    <property type="project" value="UniProtKB-KW"/>
</dbReference>
<evidence type="ECO:0000313" key="7">
    <source>
        <dbReference type="EMBL" id="CAL1531427.1"/>
    </source>
</evidence>
<dbReference type="Proteomes" id="UP001497497">
    <property type="component" value="Unassembled WGS sequence"/>
</dbReference>
<dbReference type="Pfam" id="PF00069">
    <property type="entry name" value="Pkinase"/>
    <property type="match status" value="1"/>
</dbReference>
<keyword evidence="5" id="KW-0067">ATP-binding</keyword>
<accession>A0AAV2HCB3</accession>
<keyword evidence="8" id="KW-1185">Reference proteome</keyword>
<keyword evidence="3" id="KW-0547">Nucleotide-binding</keyword>
<dbReference type="InterPro" id="IPR011009">
    <property type="entry name" value="Kinase-like_dom_sf"/>
</dbReference>
<reference evidence="7 8" key="1">
    <citation type="submission" date="2024-04" db="EMBL/GenBank/DDBJ databases">
        <authorList>
            <consortium name="Genoscope - CEA"/>
            <person name="William W."/>
        </authorList>
    </citation>
    <scope>NUCLEOTIDE SEQUENCE [LARGE SCALE GENOMIC DNA]</scope>
</reference>
<evidence type="ECO:0000259" key="6">
    <source>
        <dbReference type="PROSITE" id="PS50011"/>
    </source>
</evidence>
<organism evidence="7 8">
    <name type="scientific">Lymnaea stagnalis</name>
    <name type="common">Great pond snail</name>
    <name type="synonym">Helix stagnalis</name>
    <dbReference type="NCBI Taxonomy" id="6523"/>
    <lineage>
        <taxon>Eukaryota</taxon>
        <taxon>Metazoa</taxon>
        <taxon>Spiralia</taxon>
        <taxon>Lophotrochozoa</taxon>
        <taxon>Mollusca</taxon>
        <taxon>Gastropoda</taxon>
        <taxon>Heterobranchia</taxon>
        <taxon>Euthyneura</taxon>
        <taxon>Panpulmonata</taxon>
        <taxon>Hygrophila</taxon>
        <taxon>Lymnaeoidea</taxon>
        <taxon>Lymnaeidae</taxon>
        <taxon>Lymnaea</taxon>
    </lineage>
</organism>
<gene>
    <name evidence="7" type="ORF">GSLYS_00005522001</name>
</gene>
<evidence type="ECO:0000313" key="8">
    <source>
        <dbReference type="Proteomes" id="UP001497497"/>
    </source>
</evidence>
<dbReference type="GO" id="GO:0035556">
    <property type="term" value="P:intracellular signal transduction"/>
    <property type="evidence" value="ECO:0007669"/>
    <property type="project" value="TreeGrafter"/>
</dbReference>
<dbReference type="PANTHER" id="PTHR24346:SF82">
    <property type="entry name" value="KP78A-RELATED"/>
    <property type="match status" value="1"/>
</dbReference>
<comment type="caution">
    <text evidence="7">The sequence shown here is derived from an EMBL/GenBank/DDBJ whole genome shotgun (WGS) entry which is preliminary data.</text>
</comment>
<evidence type="ECO:0000256" key="2">
    <source>
        <dbReference type="ARBA" id="ARBA00022679"/>
    </source>
</evidence>
<keyword evidence="1" id="KW-0723">Serine/threonine-protein kinase</keyword>
<keyword evidence="2" id="KW-0808">Transferase</keyword>